<dbReference type="RefSeq" id="WP_336351251.1">
    <property type="nucleotide sequence ID" value="NZ_JAZAQL010000003.1"/>
</dbReference>
<organism evidence="7 8">
    <name type="scientific">Halorubellus litoreus</name>
    <dbReference type="NCBI Taxonomy" id="755308"/>
    <lineage>
        <taxon>Archaea</taxon>
        <taxon>Methanobacteriati</taxon>
        <taxon>Methanobacteriota</taxon>
        <taxon>Stenosarchaea group</taxon>
        <taxon>Halobacteria</taxon>
        <taxon>Halobacteriales</taxon>
        <taxon>Halorubellaceae</taxon>
        <taxon>Halorubellus</taxon>
    </lineage>
</organism>
<proteinExistence type="inferred from homology"/>
<dbReference type="InterPro" id="IPR003593">
    <property type="entry name" value="AAA+_ATPase"/>
</dbReference>
<evidence type="ECO:0000256" key="5">
    <source>
        <dbReference type="SAM" id="MobiDB-lite"/>
    </source>
</evidence>
<dbReference type="EMBL" id="JBHSXN010000003">
    <property type="protein sequence ID" value="MFC6954297.1"/>
    <property type="molecule type" value="Genomic_DNA"/>
</dbReference>
<feature type="region of interest" description="Disordered" evidence="5">
    <location>
        <begin position="296"/>
        <end position="327"/>
    </location>
</feature>
<sequence>MAAIEIEGLRKEFGADTVAVDDVDLTVEEGEVFGFLGPNGAGKSTTINLLLDFIRPTDGRIEVFGTDVQEDPLAVRERVGVLPEGYGFDPLLGREYLEWAIETKDADDDPDELLDLVGLADDADRYATEYSKGMQQRLAFAMALVDDPDLLVLDEPSTGLDPNGMTTMREVVRERAANGTTVFFSSHILSEVQSVCDRVGVMNDGRLVAVDTIEGLQANLGGRASITLECSVLPADHALETVDGVVDVAVADDTVEVTCTGPGVKEDVVTHLAARANIDDIRSEAASLQSLFRELTEGGRDETADERGESAHSSGSEADARNVEVSR</sequence>
<evidence type="ECO:0000256" key="3">
    <source>
        <dbReference type="ARBA" id="ARBA00022741"/>
    </source>
</evidence>
<feature type="compositionally biased region" description="Basic and acidic residues" evidence="5">
    <location>
        <begin position="296"/>
        <end position="310"/>
    </location>
</feature>
<gene>
    <name evidence="7" type="ORF">ACFQGB_15650</name>
</gene>
<keyword evidence="3" id="KW-0547">Nucleotide-binding</keyword>
<dbReference type="Gene3D" id="3.40.50.300">
    <property type="entry name" value="P-loop containing nucleotide triphosphate hydrolases"/>
    <property type="match status" value="1"/>
</dbReference>
<dbReference type="InterPro" id="IPR017871">
    <property type="entry name" value="ABC_transporter-like_CS"/>
</dbReference>
<dbReference type="CDD" id="cd03230">
    <property type="entry name" value="ABC_DR_subfamily_A"/>
    <property type="match status" value="1"/>
</dbReference>
<keyword evidence="8" id="KW-1185">Reference proteome</keyword>
<dbReference type="SMART" id="SM00382">
    <property type="entry name" value="AAA"/>
    <property type="match status" value="1"/>
</dbReference>
<dbReference type="InterPro" id="IPR003439">
    <property type="entry name" value="ABC_transporter-like_ATP-bd"/>
</dbReference>
<evidence type="ECO:0000256" key="2">
    <source>
        <dbReference type="ARBA" id="ARBA00022448"/>
    </source>
</evidence>
<keyword evidence="2" id="KW-0813">Transport</keyword>
<evidence type="ECO:0000256" key="1">
    <source>
        <dbReference type="ARBA" id="ARBA00005417"/>
    </source>
</evidence>
<dbReference type="GO" id="GO:0005524">
    <property type="term" value="F:ATP binding"/>
    <property type="evidence" value="ECO:0007669"/>
    <property type="project" value="UniProtKB-KW"/>
</dbReference>
<dbReference type="PANTHER" id="PTHR43335:SF4">
    <property type="entry name" value="ABC TRANSPORTER, ATP-BINDING PROTEIN"/>
    <property type="match status" value="1"/>
</dbReference>
<evidence type="ECO:0000313" key="7">
    <source>
        <dbReference type="EMBL" id="MFC6954297.1"/>
    </source>
</evidence>
<dbReference type="Pfam" id="PF00005">
    <property type="entry name" value="ABC_tran"/>
    <property type="match status" value="1"/>
</dbReference>
<name>A0ABD5VJQ3_9EURY</name>
<accession>A0ABD5VJQ3</accession>
<evidence type="ECO:0000313" key="8">
    <source>
        <dbReference type="Proteomes" id="UP001596395"/>
    </source>
</evidence>
<dbReference type="PANTHER" id="PTHR43335">
    <property type="entry name" value="ABC TRANSPORTER, ATP-BINDING PROTEIN"/>
    <property type="match status" value="1"/>
</dbReference>
<dbReference type="InterPro" id="IPR027417">
    <property type="entry name" value="P-loop_NTPase"/>
</dbReference>
<dbReference type="PROSITE" id="PS00211">
    <property type="entry name" value="ABC_TRANSPORTER_1"/>
    <property type="match status" value="1"/>
</dbReference>
<feature type="compositionally biased region" description="Basic and acidic residues" evidence="5">
    <location>
        <begin position="318"/>
        <end position="327"/>
    </location>
</feature>
<feature type="domain" description="ABC transporter" evidence="6">
    <location>
        <begin position="4"/>
        <end position="229"/>
    </location>
</feature>
<comment type="caution">
    <text evidence="7">The sequence shown here is derived from an EMBL/GenBank/DDBJ whole genome shotgun (WGS) entry which is preliminary data.</text>
</comment>
<evidence type="ECO:0000259" key="6">
    <source>
        <dbReference type="PROSITE" id="PS50893"/>
    </source>
</evidence>
<keyword evidence="4 7" id="KW-0067">ATP-binding</keyword>
<protein>
    <submittedName>
        <fullName evidence="7">ABC transporter ATP-binding protein</fullName>
    </submittedName>
</protein>
<reference evidence="7 8" key="1">
    <citation type="journal article" date="2019" name="Int. J. Syst. Evol. Microbiol.">
        <title>The Global Catalogue of Microorganisms (GCM) 10K type strain sequencing project: providing services to taxonomists for standard genome sequencing and annotation.</title>
        <authorList>
            <consortium name="The Broad Institute Genomics Platform"/>
            <consortium name="The Broad Institute Genome Sequencing Center for Infectious Disease"/>
            <person name="Wu L."/>
            <person name="Ma J."/>
        </authorList>
    </citation>
    <scope>NUCLEOTIDE SEQUENCE [LARGE SCALE GENOMIC DNA]</scope>
    <source>
        <strain evidence="7 8">GX26</strain>
    </source>
</reference>
<dbReference type="PROSITE" id="PS50893">
    <property type="entry name" value="ABC_TRANSPORTER_2"/>
    <property type="match status" value="1"/>
</dbReference>
<dbReference type="Proteomes" id="UP001596395">
    <property type="component" value="Unassembled WGS sequence"/>
</dbReference>
<comment type="similarity">
    <text evidence="1">Belongs to the ABC transporter superfamily.</text>
</comment>
<evidence type="ECO:0000256" key="4">
    <source>
        <dbReference type="ARBA" id="ARBA00022840"/>
    </source>
</evidence>
<dbReference type="AlphaFoldDB" id="A0ABD5VJQ3"/>
<dbReference type="SUPFAM" id="SSF52540">
    <property type="entry name" value="P-loop containing nucleoside triphosphate hydrolases"/>
    <property type="match status" value="1"/>
</dbReference>